<keyword evidence="9 10" id="KW-0414">Isoprene biosynthesis</keyword>
<dbReference type="HAMAP" id="MF_00315">
    <property type="entry name" value="DXP_synth"/>
    <property type="match status" value="1"/>
</dbReference>
<keyword evidence="7 10" id="KW-0784">Thiamine biosynthesis</keyword>
<dbReference type="Pfam" id="PF02779">
    <property type="entry name" value="Transket_pyr"/>
    <property type="match status" value="1"/>
</dbReference>
<dbReference type="UniPathway" id="UPA00064">
    <property type="reaction ID" value="UER00091"/>
</dbReference>
<dbReference type="AlphaFoldDB" id="A0A380S794"/>
<feature type="binding site" evidence="10">
    <location>
        <position position="285"/>
    </location>
    <ligand>
        <name>thiamine diphosphate</name>
        <dbReference type="ChEBI" id="CHEBI:58937"/>
    </ligand>
</feature>
<dbReference type="PROSITE" id="PS00802">
    <property type="entry name" value="TRANSKETOLASE_2"/>
    <property type="match status" value="1"/>
</dbReference>
<dbReference type="CDD" id="cd07033">
    <property type="entry name" value="TPP_PYR_DXS_TK_like"/>
    <property type="match status" value="1"/>
</dbReference>
<dbReference type="InterPro" id="IPR029061">
    <property type="entry name" value="THDP-binding"/>
</dbReference>
<dbReference type="Proteomes" id="UP000255423">
    <property type="component" value="Unassembled WGS sequence"/>
</dbReference>
<dbReference type="PANTHER" id="PTHR43322:SF5">
    <property type="entry name" value="1-DEOXY-D-XYLULOSE-5-PHOSPHATE SYNTHASE, CHLOROPLASTIC"/>
    <property type="match status" value="1"/>
</dbReference>
<dbReference type="PANTHER" id="PTHR43322">
    <property type="entry name" value="1-D-DEOXYXYLULOSE 5-PHOSPHATE SYNTHASE-RELATED"/>
    <property type="match status" value="1"/>
</dbReference>
<dbReference type="GO" id="GO:0009228">
    <property type="term" value="P:thiamine biosynthetic process"/>
    <property type="evidence" value="ECO:0007669"/>
    <property type="project" value="UniProtKB-UniRule"/>
</dbReference>
<sequence length="622" mass="67929">MELKDVKSPQDLKHCSVEELNHLATQIRETIIGQVAKHGGHLASSLGVVELTLALHYVFNAPDDKIVWDVGHQAYVHKLLTGRYDRFDTLRQQGGISGFLKRNESVYDCFGAGHATTSISAALGFAVARDHFNRNNNVVAVIGDGSMTGGMAYEAINNVGASKQNMTIILNDNKMSIAPNIGGFSKYLNRVISDPVYNKMRTDLDRLMNRLPGILGSRFRDLFLQVENAAKNAVKPGRFFEDLGIRYFGPIDGHDIDELVMILERVKQQQGPCLVHVLTEKGRGFDAAEKNPTKYHGCGAFDPESGLPLAPGNPNPSLTSVFGNTLLQLARKDKRIMGITAAMPTGCGMDIVAKELPDRVIDVGIAEEHAVTFAAGMACDGVVPVVAIYSSFMQRAYDQIIHDIALQNLHVVLVLDRAGLVGADGPTHHGAFDLSFLRTVPGMTILAPSNENELRDMLTAAIDMEGVVAIRYPRGTALAAELVPSEGPFDYKSPKILEKGSGILLLGAGFMTNELKKTAAVLRENGYNPTLVDARFIKPLDQECYRSLFDSHNVIVTLEDNTKVGGYGSAIAELLSDLGYTDKKLYRFGLPDRFVEQGEIKALYKILEIDGESVAKQLMEKL</sequence>
<proteinExistence type="inferred from homology"/>
<gene>
    <name evidence="10" type="primary">dxs</name>
    <name evidence="12" type="ORF">SAMN05661053_2188</name>
</gene>
<feature type="binding site" evidence="10">
    <location>
        <position position="173"/>
    </location>
    <ligand>
        <name>Mg(2+)</name>
        <dbReference type="ChEBI" id="CHEBI:18420"/>
    </ligand>
</feature>
<protein>
    <recommendedName>
        <fullName evidence="10">1-deoxy-D-xylulose-5-phosphate synthase</fullName>
        <ecNumber evidence="10">2.2.1.7</ecNumber>
    </recommendedName>
    <alternativeName>
        <fullName evidence="10">1-deoxyxylulose-5-phosphate synthase</fullName>
        <shortName evidence="10">DXP synthase</shortName>
        <shortName evidence="10">DXPS</shortName>
    </alternativeName>
</protein>
<comment type="cofactor">
    <cofactor evidence="10">
        <name>thiamine diphosphate</name>
        <dbReference type="ChEBI" id="CHEBI:58937"/>
    </cofactor>
    <text evidence="10">Binds 1 thiamine pyrophosphate per subunit.</text>
</comment>
<feature type="binding site" evidence="10">
    <location>
        <position position="367"/>
    </location>
    <ligand>
        <name>thiamine diphosphate</name>
        <dbReference type="ChEBI" id="CHEBI:58937"/>
    </ligand>
</feature>
<keyword evidence="8 10" id="KW-0786">Thiamine pyrophosphate</keyword>
<dbReference type="Pfam" id="PF13292">
    <property type="entry name" value="DXP_synthase_N"/>
    <property type="match status" value="1"/>
</dbReference>
<dbReference type="NCBIfam" id="TIGR00204">
    <property type="entry name" value="dxs"/>
    <property type="match status" value="1"/>
</dbReference>
<feature type="domain" description="Transketolase-like pyrimidine-binding" evidence="11">
    <location>
        <begin position="316"/>
        <end position="480"/>
    </location>
</feature>
<dbReference type="NCBIfam" id="NF003933">
    <property type="entry name" value="PRK05444.2-2"/>
    <property type="match status" value="1"/>
</dbReference>
<dbReference type="GO" id="GO:0000287">
    <property type="term" value="F:magnesium ion binding"/>
    <property type="evidence" value="ECO:0007669"/>
    <property type="project" value="UniProtKB-UniRule"/>
</dbReference>
<evidence type="ECO:0000256" key="1">
    <source>
        <dbReference type="ARBA" id="ARBA00004980"/>
    </source>
</evidence>
<comment type="function">
    <text evidence="10">Catalyzes the acyloin condensation reaction between C atoms 2 and 3 of pyruvate and glyceraldehyde 3-phosphate to yield 1-deoxy-D-xylulose-5-phosphate (DXP).</text>
</comment>
<evidence type="ECO:0000256" key="9">
    <source>
        <dbReference type="ARBA" id="ARBA00023229"/>
    </source>
</evidence>
<evidence type="ECO:0000256" key="3">
    <source>
        <dbReference type="ARBA" id="ARBA00011738"/>
    </source>
</evidence>
<dbReference type="Pfam" id="PF02780">
    <property type="entry name" value="Transketolase_C"/>
    <property type="match status" value="1"/>
</dbReference>
<evidence type="ECO:0000256" key="6">
    <source>
        <dbReference type="ARBA" id="ARBA00022842"/>
    </source>
</evidence>
<dbReference type="InterPro" id="IPR009014">
    <property type="entry name" value="Transketo_C/PFOR_II"/>
</dbReference>
<keyword evidence="6 10" id="KW-0460">Magnesium</keyword>
<dbReference type="EMBL" id="UHJL01000003">
    <property type="protein sequence ID" value="SUQ24774.1"/>
    <property type="molecule type" value="Genomic_DNA"/>
</dbReference>
<feature type="binding site" evidence="10">
    <location>
        <begin position="145"/>
        <end position="146"/>
    </location>
    <ligand>
        <name>thiamine diphosphate</name>
        <dbReference type="ChEBI" id="CHEBI:58937"/>
    </ligand>
</feature>
<dbReference type="SUPFAM" id="SSF52518">
    <property type="entry name" value="Thiamin diphosphate-binding fold (THDP-binding)"/>
    <property type="match status" value="1"/>
</dbReference>
<comment type="cofactor">
    <cofactor evidence="10">
        <name>Mg(2+)</name>
        <dbReference type="ChEBI" id="CHEBI:18420"/>
    </cofactor>
    <text evidence="10">Binds 1 Mg(2+) ion per subunit.</text>
</comment>
<dbReference type="GO" id="GO:0030976">
    <property type="term" value="F:thiamine pyrophosphate binding"/>
    <property type="evidence" value="ECO:0007669"/>
    <property type="project" value="UniProtKB-UniRule"/>
</dbReference>
<dbReference type="RefSeq" id="WP_014546322.1">
    <property type="nucleotide sequence ID" value="NZ_UHJL01000003.1"/>
</dbReference>
<dbReference type="EC" id="2.2.1.7" evidence="10"/>
<dbReference type="CDD" id="cd02007">
    <property type="entry name" value="TPP_DXS"/>
    <property type="match status" value="1"/>
</dbReference>
<keyword evidence="5 10" id="KW-0479">Metal-binding</keyword>
<dbReference type="InterPro" id="IPR020826">
    <property type="entry name" value="Transketolase_BS"/>
</dbReference>
<dbReference type="SUPFAM" id="SSF52922">
    <property type="entry name" value="TK C-terminal domain-like"/>
    <property type="match status" value="1"/>
</dbReference>
<comment type="subunit">
    <text evidence="3 10">Homodimer.</text>
</comment>
<feature type="binding site" evidence="10">
    <location>
        <begin position="113"/>
        <end position="115"/>
    </location>
    <ligand>
        <name>thiamine diphosphate</name>
        <dbReference type="ChEBI" id="CHEBI:58937"/>
    </ligand>
</feature>
<evidence type="ECO:0000256" key="10">
    <source>
        <dbReference type="HAMAP-Rule" id="MF_00315"/>
    </source>
</evidence>
<dbReference type="Gene3D" id="3.40.50.920">
    <property type="match status" value="1"/>
</dbReference>
<evidence type="ECO:0000256" key="2">
    <source>
        <dbReference type="ARBA" id="ARBA00011081"/>
    </source>
</evidence>
<dbReference type="Gene3D" id="3.40.50.970">
    <property type="match status" value="2"/>
</dbReference>
<evidence type="ECO:0000313" key="12">
    <source>
        <dbReference type="EMBL" id="SUQ24774.1"/>
    </source>
</evidence>
<dbReference type="GO" id="GO:0005829">
    <property type="term" value="C:cytosol"/>
    <property type="evidence" value="ECO:0007669"/>
    <property type="project" value="TreeGrafter"/>
</dbReference>
<dbReference type="InterPro" id="IPR005475">
    <property type="entry name" value="Transketolase-like_Pyr-bd"/>
</dbReference>
<dbReference type="GO" id="GO:0019288">
    <property type="term" value="P:isopentenyl diphosphate biosynthetic process, methylerythritol 4-phosphate pathway"/>
    <property type="evidence" value="ECO:0007669"/>
    <property type="project" value="TreeGrafter"/>
</dbReference>
<evidence type="ECO:0000259" key="11">
    <source>
        <dbReference type="SMART" id="SM00861"/>
    </source>
</evidence>
<evidence type="ECO:0000256" key="8">
    <source>
        <dbReference type="ARBA" id="ARBA00023052"/>
    </source>
</evidence>
<evidence type="ECO:0000256" key="7">
    <source>
        <dbReference type="ARBA" id="ARBA00022977"/>
    </source>
</evidence>
<comment type="similarity">
    <text evidence="2 10">Belongs to the transketolase family. DXPS subfamily.</text>
</comment>
<feature type="binding site" evidence="10">
    <location>
        <position position="173"/>
    </location>
    <ligand>
        <name>thiamine diphosphate</name>
        <dbReference type="ChEBI" id="CHEBI:58937"/>
    </ligand>
</feature>
<dbReference type="InterPro" id="IPR005477">
    <property type="entry name" value="Dxylulose-5-P_synthase"/>
</dbReference>
<comment type="pathway">
    <text evidence="1 10">Metabolic intermediate biosynthesis; 1-deoxy-D-xylulose 5-phosphate biosynthesis; 1-deoxy-D-xylulose 5-phosphate from D-glyceraldehyde 3-phosphate and pyruvate: step 1/1.</text>
</comment>
<accession>A0A380S794</accession>
<feature type="binding site" evidence="10">
    <location>
        <position position="144"/>
    </location>
    <ligand>
        <name>Mg(2+)</name>
        <dbReference type="ChEBI" id="CHEBI:18420"/>
    </ligand>
</feature>
<comment type="catalytic activity">
    <reaction evidence="10">
        <text>D-glyceraldehyde 3-phosphate + pyruvate + H(+) = 1-deoxy-D-xylulose 5-phosphate + CO2</text>
        <dbReference type="Rhea" id="RHEA:12605"/>
        <dbReference type="ChEBI" id="CHEBI:15361"/>
        <dbReference type="ChEBI" id="CHEBI:15378"/>
        <dbReference type="ChEBI" id="CHEBI:16526"/>
        <dbReference type="ChEBI" id="CHEBI:57792"/>
        <dbReference type="ChEBI" id="CHEBI:59776"/>
        <dbReference type="EC" id="2.2.1.7"/>
    </reaction>
</comment>
<evidence type="ECO:0000256" key="5">
    <source>
        <dbReference type="ARBA" id="ARBA00022723"/>
    </source>
</evidence>
<dbReference type="GO" id="GO:0016114">
    <property type="term" value="P:terpenoid biosynthetic process"/>
    <property type="evidence" value="ECO:0007669"/>
    <property type="project" value="UniProtKB-UniRule"/>
</dbReference>
<reference evidence="12 13" key="1">
    <citation type="submission" date="2017-08" db="EMBL/GenBank/DDBJ databases">
        <authorList>
            <person name="de Groot N.N."/>
        </authorList>
    </citation>
    <scope>NUCLEOTIDE SEQUENCE [LARGE SCALE GENOMIC DNA]</scope>
    <source>
        <strain evidence="12 13">HM2</strain>
    </source>
</reference>
<evidence type="ECO:0000256" key="4">
    <source>
        <dbReference type="ARBA" id="ARBA00022679"/>
    </source>
</evidence>
<evidence type="ECO:0000313" key="13">
    <source>
        <dbReference type="Proteomes" id="UP000255423"/>
    </source>
</evidence>
<dbReference type="FunFam" id="3.40.50.970:FF:000005">
    <property type="entry name" value="1-deoxy-D-xylulose-5-phosphate synthase"/>
    <property type="match status" value="1"/>
</dbReference>
<keyword evidence="4 10" id="KW-0808">Transferase</keyword>
<organism evidence="12 13">
    <name type="scientific">Fibrobacter succinogenes</name>
    <name type="common">Bacteroides succinogenes</name>
    <dbReference type="NCBI Taxonomy" id="833"/>
    <lineage>
        <taxon>Bacteria</taxon>
        <taxon>Pseudomonadati</taxon>
        <taxon>Fibrobacterota</taxon>
        <taxon>Fibrobacteria</taxon>
        <taxon>Fibrobacterales</taxon>
        <taxon>Fibrobacteraceae</taxon>
        <taxon>Fibrobacter</taxon>
    </lineage>
</organism>
<dbReference type="GO" id="GO:0008661">
    <property type="term" value="F:1-deoxy-D-xylulose-5-phosphate synthase activity"/>
    <property type="evidence" value="ECO:0007669"/>
    <property type="project" value="UniProtKB-UniRule"/>
</dbReference>
<dbReference type="SMART" id="SM00861">
    <property type="entry name" value="Transket_pyr"/>
    <property type="match status" value="1"/>
</dbReference>
<dbReference type="InterPro" id="IPR033248">
    <property type="entry name" value="Transketolase_C"/>
</dbReference>
<feature type="binding site" evidence="10">
    <location>
        <position position="72"/>
    </location>
    <ligand>
        <name>thiamine diphosphate</name>
        <dbReference type="ChEBI" id="CHEBI:58937"/>
    </ligand>
</feature>
<name>A0A380S794_FIBSU</name>